<gene>
    <name evidence="1" type="ORF">TNIN_351951</name>
</gene>
<dbReference type="EMBL" id="BMAV01007274">
    <property type="protein sequence ID" value="GFY50025.1"/>
    <property type="molecule type" value="Genomic_DNA"/>
</dbReference>
<reference evidence="1" key="1">
    <citation type="submission" date="2020-08" db="EMBL/GenBank/DDBJ databases">
        <title>Multicomponent nature underlies the extraordinary mechanical properties of spider dragline silk.</title>
        <authorList>
            <person name="Kono N."/>
            <person name="Nakamura H."/>
            <person name="Mori M."/>
            <person name="Yoshida Y."/>
            <person name="Ohtoshi R."/>
            <person name="Malay A.D."/>
            <person name="Moran D.A.P."/>
            <person name="Tomita M."/>
            <person name="Numata K."/>
            <person name="Arakawa K."/>
        </authorList>
    </citation>
    <scope>NUCLEOTIDE SEQUENCE</scope>
</reference>
<organism evidence="1 2">
    <name type="scientific">Trichonephila inaurata madagascariensis</name>
    <dbReference type="NCBI Taxonomy" id="2747483"/>
    <lineage>
        <taxon>Eukaryota</taxon>
        <taxon>Metazoa</taxon>
        <taxon>Ecdysozoa</taxon>
        <taxon>Arthropoda</taxon>
        <taxon>Chelicerata</taxon>
        <taxon>Arachnida</taxon>
        <taxon>Araneae</taxon>
        <taxon>Araneomorphae</taxon>
        <taxon>Entelegynae</taxon>
        <taxon>Araneoidea</taxon>
        <taxon>Nephilidae</taxon>
        <taxon>Trichonephila</taxon>
        <taxon>Trichonephila inaurata</taxon>
    </lineage>
</organism>
<keyword evidence="2" id="KW-1185">Reference proteome</keyword>
<name>A0A8X7BZU6_9ARAC</name>
<sequence>MSNQMFCLGTTHRLKIKFMELLSADQMLRHRTRRSTPRQHPCFPLFLPPCLARSWLCPPKPRVSSQFIQPPQFVNPSRSQVPKHHAACPPPRKSKGLFSIVALLCDSIQTSDVCFMHPDVLRFPSREIGLIASGQEIPCSAMVEATDGDSPLQLALLMEATAGVGMSHAQFVEATSVTLLEPSETVNARLIATGLLAGCRGKSQ</sequence>
<comment type="caution">
    <text evidence="1">The sequence shown here is derived from an EMBL/GenBank/DDBJ whole genome shotgun (WGS) entry which is preliminary data.</text>
</comment>
<evidence type="ECO:0000313" key="2">
    <source>
        <dbReference type="Proteomes" id="UP000886998"/>
    </source>
</evidence>
<dbReference type="AlphaFoldDB" id="A0A8X7BZU6"/>
<protein>
    <submittedName>
        <fullName evidence="1">Uncharacterized protein</fullName>
    </submittedName>
</protein>
<accession>A0A8X7BZU6</accession>
<proteinExistence type="predicted"/>
<dbReference type="Proteomes" id="UP000886998">
    <property type="component" value="Unassembled WGS sequence"/>
</dbReference>
<evidence type="ECO:0000313" key="1">
    <source>
        <dbReference type="EMBL" id="GFY50025.1"/>
    </source>
</evidence>